<feature type="transmembrane region" description="Helical" evidence="7">
    <location>
        <begin position="172"/>
        <end position="195"/>
    </location>
</feature>
<gene>
    <name evidence="9" type="ORF">Aru02nite_04970</name>
</gene>
<accession>A0A8J3IVR0</accession>
<evidence type="ECO:0000259" key="8">
    <source>
        <dbReference type="PROSITE" id="PS50928"/>
    </source>
</evidence>
<evidence type="ECO:0000313" key="9">
    <source>
        <dbReference type="EMBL" id="GID09608.1"/>
    </source>
</evidence>
<dbReference type="GO" id="GO:0055085">
    <property type="term" value="P:transmembrane transport"/>
    <property type="evidence" value="ECO:0007669"/>
    <property type="project" value="InterPro"/>
</dbReference>
<dbReference type="PANTHER" id="PTHR30193">
    <property type="entry name" value="ABC TRANSPORTER PERMEASE PROTEIN"/>
    <property type="match status" value="1"/>
</dbReference>
<comment type="subcellular location">
    <subcellularLocation>
        <location evidence="1 7">Cell membrane</location>
        <topology evidence="1 7">Multi-pass membrane protein</topology>
    </subcellularLocation>
</comment>
<dbReference type="GO" id="GO:0005886">
    <property type="term" value="C:plasma membrane"/>
    <property type="evidence" value="ECO:0007669"/>
    <property type="project" value="UniProtKB-SubCell"/>
</dbReference>
<keyword evidence="3" id="KW-1003">Cell membrane</keyword>
<feature type="domain" description="ABC transmembrane type-1" evidence="8">
    <location>
        <begin position="86"/>
        <end position="299"/>
    </location>
</feature>
<keyword evidence="10" id="KW-1185">Reference proteome</keyword>
<name>A0A8J3IVR0_9ACTN</name>
<feature type="transmembrane region" description="Helical" evidence="7">
    <location>
        <begin position="26"/>
        <end position="53"/>
    </location>
</feature>
<dbReference type="InterPro" id="IPR000515">
    <property type="entry name" value="MetI-like"/>
</dbReference>
<protein>
    <submittedName>
        <fullName evidence="9">ABC transporter permease</fullName>
    </submittedName>
</protein>
<reference evidence="9" key="1">
    <citation type="submission" date="2021-01" db="EMBL/GenBank/DDBJ databases">
        <title>Whole genome shotgun sequence of Actinocatenispora rupis NBRC 107355.</title>
        <authorList>
            <person name="Komaki H."/>
            <person name="Tamura T."/>
        </authorList>
    </citation>
    <scope>NUCLEOTIDE SEQUENCE</scope>
    <source>
        <strain evidence="9">NBRC 107355</strain>
    </source>
</reference>
<comment type="similarity">
    <text evidence="7">Belongs to the binding-protein-dependent transport system permease family.</text>
</comment>
<feature type="transmembrane region" description="Helical" evidence="7">
    <location>
        <begin position="216"/>
        <end position="235"/>
    </location>
</feature>
<dbReference type="CDD" id="cd06261">
    <property type="entry name" value="TM_PBP2"/>
    <property type="match status" value="1"/>
</dbReference>
<evidence type="ECO:0000256" key="2">
    <source>
        <dbReference type="ARBA" id="ARBA00022448"/>
    </source>
</evidence>
<dbReference type="PROSITE" id="PS50928">
    <property type="entry name" value="ABC_TM1"/>
    <property type="match status" value="1"/>
</dbReference>
<comment type="caution">
    <text evidence="9">The sequence shown here is derived from an EMBL/GenBank/DDBJ whole genome shotgun (WGS) entry which is preliminary data.</text>
</comment>
<evidence type="ECO:0000256" key="4">
    <source>
        <dbReference type="ARBA" id="ARBA00022692"/>
    </source>
</evidence>
<proteinExistence type="inferred from homology"/>
<dbReference type="InterPro" id="IPR051393">
    <property type="entry name" value="ABC_transporter_permease"/>
</dbReference>
<sequence>MTTVEDVSTTREATAARTTRRRGRRLAGYAFLSPWFVGFAALTVGPMLASLYLSFTEYPILSPPKWVGLANYQRLLTDDPRFLSSLQVTFTYVVVSVPLSVAVALLVAVLLNRRVRGAGAYRSAFYLPSLLGGSVAVAILWRQVFGRTGLVNWLLGLFGLHGPDWVSDPRTALGTLILLHVWQFGAPMVIFLAALRQQPRELYEQAAIDGAGPLRRFAHLTLPLLSPVILFNLLLSMINGFQAFTPAYVVSGGTGGVSDSSLFYTLYLYQQGFTNFRMGYASAMAWVLFVIIAAFAALTFGTSRFWVHYGDER</sequence>
<dbReference type="InterPro" id="IPR035906">
    <property type="entry name" value="MetI-like_sf"/>
</dbReference>
<dbReference type="EMBL" id="BOMB01000001">
    <property type="protein sequence ID" value="GID09608.1"/>
    <property type="molecule type" value="Genomic_DNA"/>
</dbReference>
<keyword evidence="5 7" id="KW-1133">Transmembrane helix</keyword>
<dbReference type="AlphaFoldDB" id="A0A8J3IVR0"/>
<keyword evidence="4 7" id="KW-0812">Transmembrane</keyword>
<dbReference type="PANTHER" id="PTHR30193:SF1">
    <property type="entry name" value="ABC TRANSPORTER PERMEASE PROTEIN YESP-RELATED"/>
    <property type="match status" value="1"/>
</dbReference>
<organism evidence="9 10">
    <name type="scientific">Actinocatenispora rupis</name>
    <dbReference type="NCBI Taxonomy" id="519421"/>
    <lineage>
        <taxon>Bacteria</taxon>
        <taxon>Bacillati</taxon>
        <taxon>Actinomycetota</taxon>
        <taxon>Actinomycetes</taxon>
        <taxon>Micromonosporales</taxon>
        <taxon>Micromonosporaceae</taxon>
        <taxon>Actinocatenispora</taxon>
    </lineage>
</organism>
<dbReference type="Pfam" id="PF00528">
    <property type="entry name" value="BPD_transp_1"/>
    <property type="match status" value="1"/>
</dbReference>
<feature type="transmembrane region" description="Helical" evidence="7">
    <location>
        <begin position="90"/>
        <end position="111"/>
    </location>
</feature>
<evidence type="ECO:0000256" key="6">
    <source>
        <dbReference type="ARBA" id="ARBA00023136"/>
    </source>
</evidence>
<evidence type="ECO:0000256" key="3">
    <source>
        <dbReference type="ARBA" id="ARBA00022475"/>
    </source>
</evidence>
<feature type="transmembrane region" description="Helical" evidence="7">
    <location>
        <begin position="123"/>
        <end position="141"/>
    </location>
</feature>
<evidence type="ECO:0000256" key="1">
    <source>
        <dbReference type="ARBA" id="ARBA00004651"/>
    </source>
</evidence>
<feature type="transmembrane region" description="Helical" evidence="7">
    <location>
        <begin position="281"/>
        <end position="307"/>
    </location>
</feature>
<evidence type="ECO:0000256" key="7">
    <source>
        <dbReference type="RuleBase" id="RU363032"/>
    </source>
</evidence>
<evidence type="ECO:0000313" key="10">
    <source>
        <dbReference type="Proteomes" id="UP000612808"/>
    </source>
</evidence>
<keyword evidence="2 7" id="KW-0813">Transport</keyword>
<keyword evidence="6 7" id="KW-0472">Membrane</keyword>
<dbReference type="Gene3D" id="1.10.3720.10">
    <property type="entry name" value="MetI-like"/>
    <property type="match status" value="1"/>
</dbReference>
<evidence type="ECO:0000256" key="5">
    <source>
        <dbReference type="ARBA" id="ARBA00022989"/>
    </source>
</evidence>
<dbReference type="SUPFAM" id="SSF161098">
    <property type="entry name" value="MetI-like"/>
    <property type="match status" value="1"/>
</dbReference>
<dbReference type="Proteomes" id="UP000612808">
    <property type="component" value="Unassembled WGS sequence"/>
</dbReference>